<proteinExistence type="predicted"/>
<gene>
    <name evidence="1" type="ORF">AXF12_11245</name>
</gene>
<keyword evidence="2" id="KW-1185">Reference proteome</keyword>
<accession>A0ABM5XFN0</accession>
<organism evidence="1 2">
    <name type="scientific">Capnocytophaga haemolytica</name>
    <dbReference type="NCBI Taxonomy" id="45243"/>
    <lineage>
        <taxon>Bacteria</taxon>
        <taxon>Pseudomonadati</taxon>
        <taxon>Bacteroidota</taxon>
        <taxon>Flavobacteriia</taxon>
        <taxon>Flavobacteriales</taxon>
        <taxon>Flavobacteriaceae</taxon>
        <taxon>Capnocytophaga</taxon>
    </lineage>
</organism>
<dbReference type="Proteomes" id="UP000065822">
    <property type="component" value="Chromosome"/>
</dbReference>
<reference evidence="1 2" key="1">
    <citation type="submission" date="2016-02" db="EMBL/GenBank/DDBJ databases">
        <authorList>
            <person name="Holder M.E."/>
            <person name="Ajami N.J."/>
            <person name="Petrosino J.F."/>
        </authorList>
    </citation>
    <scope>NUCLEOTIDE SEQUENCE [LARGE SCALE GENOMIC DNA]</scope>
    <source>
        <strain evidence="1 2">CCUG 32990</strain>
    </source>
</reference>
<sequence>MQRYDLFFNYKHFFNFFLQKTLVGHSSGLPLSDVEGGYLSEMLTWRTTFPKGRNTEMVH</sequence>
<evidence type="ECO:0000313" key="1">
    <source>
        <dbReference type="EMBL" id="AMD86031.1"/>
    </source>
</evidence>
<name>A0ABM5XFN0_9FLAO</name>
<evidence type="ECO:0000313" key="2">
    <source>
        <dbReference type="Proteomes" id="UP000065822"/>
    </source>
</evidence>
<dbReference type="EMBL" id="CP014227">
    <property type="protein sequence ID" value="AMD86031.1"/>
    <property type="molecule type" value="Genomic_DNA"/>
</dbReference>
<protein>
    <submittedName>
        <fullName evidence="1">Uncharacterized protein</fullName>
    </submittedName>
</protein>